<dbReference type="PROSITE" id="PS50206">
    <property type="entry name" value="RHODANESE_3"/>
    <property type="match status" value="2"/>
</dbReference>
<keyword evidence="1" id="KW-0808">Transferase</keyword>
<dbReference type="KEGG" id="maga:Mag101_09225"/>
<dbReference type="AlphaFoldDB" id="A0A1Q2M526"/>
<dbReference type="PANTHER" id="PTHR11364:SF27">
    <property type="entry name" value="SULFURTRANSFERASE"/>
    <property type="match status" value="1"/>
</dbReference>
<dbReference type="Pfam" id="PF00581">
    <property type="entry name" value="Rhodanese"/>
    <property type="match status" value="2"/>
</dbReference>
<dbReference type="Proteomes" id="UP000188219">
    <property type="component" value="Chromosome"/>
</dbReference>
<dbReference type="SMART" id="SM00450">
    <property type="entry name" value="RHOD"/>
    <property type="match status" value="2"/>
</dbReference>
<organism evidence="4 5">
    <name type="scientific">Microbulbifer agarilyticus</name>
    <dbReference type="NCBI Taxonomy" id="260552"/>
    <lineage>
        <taxon>Bacteria</taxon>
        <taxon>Pseudomonadati</taxon>
        <taxon>Pseudomonadota</taxon>
        <taxon>Gammaproteobacteria</taxon>
        <taxon>Cellvibrionales</taxon>
        <taxon>Microbulbiferaceae</taxon>
        <taxon>Microbulbifer</taxon>
    </lineage>
</organism>
<sequence>MNYQGVIEVTELAELQKQQSLGDGQLVVLDCRYDLADTEAGQQAFEHAHIPGAQYASLHRDLSAPTERYGGRHPLPSAQQFSVFARSRGINEDTQVVLYDAQRFAFAARAWWLLRHFGHTNVAILNGGLGAWQASGMDLESGETQAPAPGNFAAKAQTGELLSYSDIYANLEKPPWKLVDARENKRFLGNEEPIDPIAGHIPGAINKPWQEVTDGDGKILPLSALQAHWQSIPADDAIVCYCGSGVTACVNLFSLHLIGREARLYAGSWSDWCAHILHPRNAPVKA</sequence>
<reference evidence="4" key="1">
    <citation type="submission" date="2017-02" db="EMBL/GenBank/DDBJ databases">
        <title>Genome of Microbulbifer agarilyticus GP101.</title>
        <authorList>
            <person name="Jung J."/>
            <person name="Bae S.S."/>
            <person name="Baek K."/>
        </authorList>
    </citation>
    <scope>NUCLEOTIDE SEQUENCE [LARGE SCALE GENOMIC DNA]</scope>
    <source>
        <strain evidence="4">GP101</strain>
    </source>
</reference>
<dbReference type="InterPro" id="IPR036873">
    <property type="entry name" value="Rhodanese-like_dom_sf"/>
</dbReference>
<dbReference type="PANTHER" id="PTHR11364">
    <property type="entry name" value="THIOSULFATE SULFERTANSFERASE"/>
    <property type="match status" value="1"/>
</dbReference>
<feature type="domain" description="Rhodanese" evidence="3">
    <location>
        <begin position="22"/>
        <end position="141"/>
    </location>
</feature>
<accession>A0A1Q2M526</accession>
<dbReference type="RefSeq" id="WP_077403841.1">
    <property type="nucleotide sequence ID" value="NZ_CP019650.1"/>
</dbReference>
<gene>
    <name evidence="4" type="ORF">Mag101_09225</name>
</gene>
<dbReference type="InterPro" id="IPR001763">
    <property type="entry name" value="Rhodanese-like_dom"/>
</dbReference>
<dbReference type="CDD" id="cd01449">
    <property type="entry name" value="TST_Repeat_2"/>
    <property type="match status" value="1"/>
</dbReference>
<evidence type="ECO:0000313" key="5">
    <source>
        <dbReference type="Proteomes" id="UP000188219"/>
    </source>
</evidence>
<name>A0A1Q2M526_9GAMM</name>
<keyword evidence="2" id="KW-0677">Repeat</keyword>
<dbReference type="CDD" id="cd01448">
    <property type="entry name" value="TST_Repeat_1"/>
    <property type="match status" value="1"/>
</dbReference>
<evidence type="ECO:0000313" key="4">
    <source>
        <dbReference type="EMBL" id="AQQ67801.1"/>
    </source>
</evidence>
<evidence type="ECO:0000256" key="2">
    <source>
        <dbReference type="ARBA" id="ARBA00022737"/>
    </source>
</evidence>
<proteinExistence type="predicted"/>
<keyword evidence="5" id="KW-1185">Reference proteome</keyword>
<feature type="domain" description="Rhodanese" evidence="3">
    <location>
        <begin position="172"/>
        <end position="281"/>
    </location>
</feature>
<dbReference type="EMBL" id="CP019650">
    <property type="protein sequence ID" value="AQQ67801.1"/>
    <property type="molecule type" value="Genomic_DNA"/>
</dbReference>
<dbReference type="OrthoDB" id="9781034at2"/>
<evidence type="ECO:0000256" key="1">
    <source>
        <dbReference type="ARBA" id="ARBA00022679"/>
    </source>
</evidence>
<dbReference type="GO" id="GO:0004792">
    <property type="term" value="F:thiosulfate-cyanide sulfurtransferase activity"/>
    <property type="evidence" value="ECO:0007669"/>
    <property type="project" value="TreeGrafter"/>
</dbReference>
<evidence type="ECO:0000259" key="3">
    <source>
        <dbReference type="PROSITE" id="PS50206"/>
    </source>
</evidence>
<dbReference type="SUPFAM" id="SSF52821">
    <property type="entry name" value="Rhodanese/Cell cycle control phosphatase"/>
    <property type="match status" value="2"/>
</dbReference>
<protein>
    <submittedName>
        <fullName evidence="4">Sulfurtransferase</fullName>
    </submittedName>
</protein>
<dbReference type="STRING" id="260552.Mag101_09225"/>
<dbReference type="Gene3D" id="3.40.250.10">
    <property type="entry name" value="Rhodanese-like domain"/>
    <property type="match status" value="2"/>
</dbReference>
<dbReference type="InterPro" id="IPR045078">
    <property type="entry name" value="TST/MPST-like"/>
</dbReference>